<name>A0AAW2KCL5_SESRA</name>
<comment type="caution">
    <text evidence="1">The sequence shown here is derived from an EMBL/GenBank/DDBJ whole genome shotgun (WGS) entry which is preliminary data.</text>
</comment>
<proteinExistence type="predicted"/>
<reference evidence="1" key="2">
    <citation type="journal article" date="2024" name="Plant">
        <title>Genomic evolution and insights into agronomic trait innovations of Sesamum species.</title>
        <authorList>
            <person name="Miao H."/>
            <person name="Wang L."/>
            <person name="Qu L."/>
            <person name="Liu H."/>
            <person name="Sun Y."/>
            <person name="Le M."/>
            <person name="Wang Q."/>
            <person name="Wei S."/>
            <person name="Zheng Y."/>
            <person name="Lin W."/>
            <person name="Duan Y."/>
            <person name="Cao H."/>
            <person name="Xiong S."/>
            <person name="Wang X."/>
            <person name="Wei L."/>
            <person name="Li C."/>
            <person name="Ma Q."/>
            <person name="Ju M."/>
            <person name="Zhao R."/>
            <person name="Li G."/>
            <person name="Mu C."/>
            <person name="Tian Q."/>
            <person name="Mei H."/>
            <person name="Zhang T."/>
            <person name="Gao T."/>
            <person name="Zhang H."/>
        </authorList>
    </citation>
    <scope>NUCLEOTIDE SEQUENCE</scope>
    <source>
        <strain evidence="1">G02</strain>
    </source>
</reference>
<organism evidence="1">
    <name type="scientific">Sesamum radiatum</name>
    <name type="common">Black benniseed</name>
    <dbReference type="NCBI Taxonomy" id="300843"/>
    <lineage>
        <taxon>Eukaryota</taxon>
        <taxon>Viridiplantae</taxon>
        <taxon>Streptophyta</taxon>
        <taxon>Embryophyta</taxon>
        <taxon>Tracheophyta</taxon>
        <taxon>Spermatophyta</taxon>
        <taxon>Magnoliopsida</taxon>
        <taxon>eudicotyledons</taxon>
        <taxon>Gunneridae</taxon>
        <taxon>Pentapetalae</taxon>
        <taxon>asterids</taxon>
        <taxon>lamiids</taxon>
        <taxon>Lamiales</taxon>
        <taxon>Pedaliaceae</taxon>
        <taxon>Sesamum</taxon>
    </lineage>
</organism>
<evidence type="ECO:0000313" key="1">
    <source>
        <dbReference type="EMBL" id="KAL0303475.1"/>
    </source>
</evidence>
<sequence>MLKKPRRLRRDCRGGGREVGRRRGTTVIWCEGGGGASRMGDEEAVLGEGGGAAGTAKKVRAVFWEEYEEDEEGGKQYINLKLEISKDYDRVEWSFLQRVLESLSSLFRHAATSGGVPGVSICRGALCISHLLFANDTMVFCLATQETVLQVWVILDACALASNQEINLHQSSAAFSHNTPLEQQKLLVELLGIRLENKHDVYLGLSAAAFRSKWALFTTLKDRIWKRILAGKRRLYLRQARHFSSRWLCKQSPLRLLHYVLLPTSQDTT</sequence>
<protein>
    <submittedName>
        <fullName evidence="1">Uncharacterized protein</fullName>
    </submittedName>
</protein>
<reference evidence="1" key="1">
    <citation type="submission" date="2020-06" db="EMBL/GenBank/DDBJ databases">
        <authorList>
            <person name="Li T."/>
            <person name="Hu X."/>
            <person name="Zhang T."/>
            <person name="Song X."/>
            <person name="Zhang H."/>
            <person name="Dai N."/>
            <person name="Sheng W."/>
            <person name="Hou X."/>
            <person name="Wei L."/>
        </authorList>
    </citation>
    <scope>NUCLEOTIDE SEQUENCE</scope>
    <source>
        <strain evidence="1">G02</strain>
        <tissue evidence="1">Leaf</tissue>
    </source>
</reference>
<dbReference type="EMBL" id="JACGWJ010000029">
    <property type="protein sequence ID" value="KAL0303475.1"/>
    <property type="molecule type" value="Genomic_DNA"/>
</dbReference>
<gene>
    <name evidence="1" type="ORF">Sradi_6215600</name>
</gene>
<dbReference type="AlphaFoldDB" id="A0AAW2KCL5"/>
<accession>A0AAW2KCL5</accession>